<dbReference type="EMBL" id="BMAT01008518">
    <property type="protein sequence ID" value="GFR86912.1"/>
    <property type="molecule type" value="Genomic_DNA"/>
</dbReference>
<evidence type="ECO:0000256" key="1">
    <source>
        <dbReference type="SAM" id="MobiDB-lite"/>
    </source>
</evidence>
<evidence type="ECO:0000313" key="2">
    <source>
        <dbReference type="EMBL" id="GFR86912.1"/>
    </source>
</evidence>
<sequence length="121" mass="13444">MVTGSHKITTGARHIHVNCAALRPPHVAYNLQELRHRYTKPCRFARIPLFTCHAMFMSKEAPSVSQVWHSLEDSAQFDSRSATKPTSPHTSRPARSSPARAQHELTGTSYCKVLSAHTGLP</sequence>
<dbReference type="Proteomes" id="UP000762676">
    <property type="component" value="Unassembled WGS sequence"/>
</dbReference>
<gene>
    <name evidence="2" type="ORF">ElyMa_004210100</name>
</gene>
<proteinExistence type="predicted"/>
<evidence type="ECO:0000313" key="3">
    <source>
        <dbReference type="Proteomes" id="UP000762676"/>
    </source>
</evidence>
<protein>
    <submittedName>
        <fullName evidence="2">Uncharacterized protein</fullName>
    </submittedName>
</protein>
<feature type="compositionally biased region" description="Polar residues" evidence="1">
    <location>
        <begin position="76"/>
        <end position="94"/>
    </location>
</feature>
<organism evidence="2 3">
    <name type="scientific">Elysia marginata</name>
    <dbReference type="NCBI Taxonomy" id="1093978"/>
    <lineage>
        <taxon>Eukaryota</taxon>
        <taxon>Metazoa</taxon>
        <taxon>Spiralia</taxon>
        <taxon>Lophotrochozoa</taxon>
        <taxon>Mollusca</taxon>
        <taxon>Gastropoda</taxon>
        <taxon>Heterobranchia</taxon>
        <taxon>Euthyneura</taxon>
        <taxon>Panpulmonata</taxon>
        <taxon>Sacoglossa</taxon>
        <taxon>Placobranchoidea</taxon>
        <taxon>Plakobranchidae</taxon>
        <taxon>Elysia</taxon>
    </lineage>
</organism>
<name>A0AAV4GN64_9GAST</name>
<accession>A0AAV4GN64</accession>
<feature type="region of interest" description="Disordered" evidence="1">
    <location>
        <begin position="75"/>
        <end position="108"/>
    </location>
</feature>
<comment type="caution">
    <text evidence="2">The sequence shown here is derived from an EMBL/GenBank/DDBJ whole genome shotgun (WGS) entry which is preliminary data.</text>
</comment>
<dbReference type="AlphaFoldDB" id="A0AAV4GN64"/>
<reference evidence="2 3" key="1">
    <citation type="journal article" date="2021" name="Elife">
        <title>Chloroplast acquisition without the gene transfer in kleptoplastic sea slugs, Plakobranchus ocellatus.</title>
        <authorList>
            <person name="Maeda T."/>
            <person name="Takahashi S."/>
            <person name="Yoshida T."/>
            <person name="Shimamura S."/>
            <person name="Takaki Y."/>
            <person name="Nagai Y."/>
            <person name="Toyoda A."/>
            <person name="Suzuki Y."/>
            <person name="Arimoto A."/>
            <person name="Ishii H."/>
            <person name="Satoh N."/>
            <person name="Nishiyama T."/>
            <person name="Hasebe M."/>
            <person name="Maruyama T."/>
            <person name="Minagawa J."/>
            <person name="Obokata J."/>
            <person name="Shigenobu S."/>
        </authorList>
    </citation>
    <scope>NUCLEOTIDE SEQUENCE [LARGE SCALE GENOMIC DNA]</scope>
</reference>
<keyword evidence="3" id="KW-1185">Reference proteome</keyword>